<organism evidence="2 3">
    <name type="scientific">Cyanobacterium aponinum 0216</name>
    <dbReference type="NCBI Taxonomy" id="2676140"/>
    <lineage>
        <taxon>Bacteria</taxon>
        <taxon>Bacillati</taxon>
        <taxon>Cyanobacteriota</taxon>
        <taxon>Cyanophyceae</taxon>
        <taxon>Oscillatoriophycideae</taxon>
        <taxon>Chroococcales</taxon>
        <taxon>Geminocystaceae</taxon>
        <taxon>Cyanobacterium</taxon>
    </lineage>
</organism>
<proteinExistence type="predicted"/>
<dbReference type="EMBL" id="WMIA01000026">
    <property type="protein sequence ID" value="MTF40368.1"/>
    <property type="molecule type" value="Genomic_DNA"/>
</dbReference>
<keyword evidence="1" id="KW-0472">Membrane</keyword>
<evidence type="ECO:0008006" key="4">
    <source>
        <dbReference type="Google" id="ProtNLM"/>
    </source>
</evidence>
<name>A0A844GZI0_9CHRO</name>
<evidence type="ECO:0000256" key="1">
    <source>
        <dbReference type="SAM" id="Phobius"/>
    </source>
</evidence>
<gene>
    <name evidence="2" type="ORF">GGC33_15730</name>
</gene>
<comment type="caution">
    <text evidence="2">The sequence shown here is derived from an EMBL/GenBank/DDBJ whole genome shotgun (WGS) entry which is preliminary data.</text>
</comment>
<accession>A0A844GZI0</accession>
<sequence length="272" mass="31637">MKNKKQKHRVKKFIKQDKYCNICEQKHDKLSADHVPPKSCPPKKERFISQLRYKLLGDSSFQLRISQSGVKYETICNQCNNNLGSKYDWALVDLSKKIESLTNSNIILPDSFEIECYPNAIIRSVLGHLLAAKTITDKSIIDSLIRPCILDESIPIDKNIHVFYWIYPYDKIIILRDVGMPSIRNKLTSEICIFSIIKFFPIAFLVTYQLDKYENLQNLYQFNNLSIKDKANLQINLKNIKKATWPEECIGFENFLLIGQSFDDSVYSVPRK</sequence>
<dbReference type="RefSeq" id="WP_155084565.1">
    <property type="nucleotide sequence ID" value="NZ_WMIA01000026.1"/>
</dbReference>
<evidence type="ECO:0000313" key="2">
    <source>
        <dbReference type="EMBL" id="MTF40368.1"/>
    </source>
</evidence>
<protein>
    <recommendedName>
        <fullName evidence="4">HNH endonuclease 5 domain-containing protein</fullName>
    </recommendedName>
</protein>
<reference evidence="2 3" key="1">
    <citation type="submission" date="2019-11" db="EMBL/GenBank/DDBJ databases">
        <title>Isolation of a new High Light Tolerant Cyanobacteria.</title>
        <authorList>
            <person name="Dobson Z."/>
            <person name="Vaughn N."/>
            <person name="Vaughn M."/>
            <person name="Fromme P."/>
            <person name="Mazor Y."/>
        </authorList>
    </citation>
    <scope>NUCLEOTIDE SEQUENCE [LARGE SCALE GENOMIC DNA]</scope>
    <source>
        <strain evidence="2 3">0216</strain>
    </source>
</reference>
<dbReference type="Proteomes" id="UP000437131">
    <property type="component" value="Unassembled WGS sequence"/>
</dbReference>
<evidence type="ECO:0000313" key="3">
    <source>
        <dbReference type="Proteomes" id="UP000437131"/>
    </source>
</evidence>
<feature type="transmembrane region" description="Helical" evidence="1">
    <location>
        <begin position="191"/>
        <end position="210"/>
    </location>
</feature>
<keyword evidence="1" id="KW-1133">Transmembrane helix</keyword>
<keyword evidence="1" id="KW-0812">Transmembrane</keyword>
<dbReference type="AlphaFoldDB" id="A0A844GZI0"/>